<evidence type="ECO:0000313" key="5">
    <source>
        <dbReference type="Proteomes" id="UP001570846"/>
    </source>
</evidence>
<keyword evidence="1" id="KW-0812">Transmembrane</keyword>
<dbReference type="EMBL" id="JBGOGF010000001">
    <property type="protein sequence ID" value="MFA1770016.1"/>
    <property type="molecule type" value="Genomic_DNA"/>
</dbReference>
<evidence type="ECO:0000313" key="2">
    <source>
        <dbReference type="EMBL" id="KAA6435633.1"/>
    </source>
</evidence>
<feature type="transmembrane region" description="Helical" evidence="1">
    <location>
        <begin position="34"/>
        <end position="53"/>
    </location>
</feature>
<keyword evidence="1" id="KW-1133">Transmembrane helix</keyword>
<organism evidence="2 4">
    <name type="scientific">Rufibacter glacialis</name>
    <dbReference type="NCBI Taxonomy" id="1259555"/>
    <lineage>
        <taxon>Bacteria</taxon>
        <taxon>Pseudomonadati</taxon>
        <taxon>Bacteroidota</taxon>
        <taxon>Cytophagia</taxon>
        <taxon>Cytophagales</taxon>
        <taxon>Hymenobacteraceae</taxon>
        <taxon>Rufibacter</taxon>
    </lineage>
</organism>
<reference evidence="3 5" key="3">
    <citation type="submission" date="2024-08" db="EMBL/GenBank/DDBJ databases">
        <authorList>
            <person name="Wei W."/>
        </authorList>
    </citation>
    <scope>NUCLEOTIDE SEQUENCE [LARGE SCALE GENOMIC DNA]</scope>
    <source>
        <strain evidence="3 5">XU2</strain>
    </source>
</reference>
<reference evidence="2 4" key="1">
    <citation type="submission" date="2019-07" db="EMBL/GenBank/DDBJ databases">
        <authorList>
            <person name="Qu J.-H."/>
        </authorList>
    </citation>
    <scope>NUCLEOTIDE SEQUENCE [LARGE SCALE GENOMIC DNA]</scope>
    <source>
        <strain evidence="2 4">MDT1-10-3</strain>
    </source>
</reference>
<dbReference type="EMBL" id="VKKZ01000019">
    <property type="protein sequence ID" value="KAA6435633.1"/>
    <property type="molecule type" value="Genomic_DNA"/>
</dbReference>
<dbReference type="RefSeq" id="WP_149097824.1">
    <property type="nucleotide sequence ID" value="NZ_BMMG01000002.1"/>
</dbReference>
<dbReference type="Proteomes" id="UP000323866">
    <property type="component" value="Unassembled WGS sequence"/>
</dbReference>
<reference evidence="2 4" key="2">
    <citation type="submission" date="2019-09" db="EMBL/GenBank/DDBJ databases">
        <title>A bacterium isolated from glacier soil.</title>
        <authorList>
            <person name="Liu Q."/>
        </authorList>
    </citation>
    <scope>NUCLEOTIDE SEQUENCE [LARGE SCALE GENOMIC DNA]</scope>
    <source>
        <strain evidence="2 4">MDT1-10-3</strain>
    </source>
</reference>
<sequence>MVVLKKLEGDVSLYGNYERTAQAFPSGVLPADSFWFVFFLYGFSPFTSLKEGSRSRSRFKKKRRTVQRHASSVFGLHFRKRL</sequence>
<evidence type="ECO:0000256" key="1">
    <source>
        <dbReference type="SAM" id="Phobius"/>
    </source>
</evidence>
<keyword evidence="5" id="KW-1185">Reference proteome</keyword>
<evidence type="ECO:0000313" key="3">
    <source>
        <dbReference type="EMBL" id="MFA1770016.1"/>
    </source>
</evidence>
<accession>A0A5M8QLW6</accession>
<dbReference type="Proteomes" id="UP001570846">
    <property type="component" value="Unassembled WGS sequence"/>
</dbReference>
<comment type="caution">
    <text evidence="2">The sequence shown here is derived from an EMBL/GenBank/DDBJ whole genome shotgun (WGS) entry which is preliminary data.</text>
</comment>
<proteinExistence type="predicted"/>
<evidence type="ECO:0000313" key="4">
    <source>
        <dbReference type="Proteomes" id="UP000323866"/>
    </source>
</evidence>
<gene>
    <name evidence="3" type="ORF">ACD591_01840</name>
    <name evidence="2" type="ORF">FOE74_06740</name>
</gene>
<dbReference type="AlphaFoldDB" id="A0A5M8QLW6"/>
<name>A0A5M8QLW6_9BACT</name>
<protein>
    <submittedName>
        <fullName evidence="2">Uncharacterized protein</fullName>
    </submittedName>
</protein>
<keyword evidence="1" id="KW-0472">Membrane</keyword>